<dbReference type="OrthoDB" id="9795002at2"/>
<evidence type="ECO:0000313" key="2">
    <source>
        <dbReference type="EMBL" id="TYA12061.1"/>
    </source>
</evidence>
<gene>
    <name evidence="2" type="ORF">FRY98_15115</name>
</gene>
<evidence type="ECO:0000313" key="3">
    <source>
        <dbReference type="Proteomes" id="UP000325218"/>
    </source>
</evidence>
<dbReference type="EMBL" id="VSDO01000003">
    <property type="protein sequence ID" value="TYA12061.1"/>
    <property type="molecule type" value="Genomic_DNA"/>
</dbReference>
<dbReference type="Gene3D" id="1.10.10.10">
    <property type="entry name" value="Winged helix-like DNA-binding domain superfamily/Winged helix DNA-binding domain"/>
    <property type="match status" value="1"/>
</dbReference>
<dbReference type="PROSITE" id="PS50921">
    <property type="entry name" value="ANTAR"/>
    <property type="match status" value="1"/>
</dbReference>
<protein>
    <submittedName>
        <fullName evidence="2">ANTAR domain-containing protein</fullName>
    </submittedName>
</protein>
<dbReference type="Proteomes" id="UP000325218">
    <property type="component" value="Unassembled WGS sequence"/>
</dbReference>
<dbReference type="InterPro" id="IPR011006">
    <property type="entry name" value="CheY-like_superfamily"/>
</dbReference>
<reference evidence="2 3" key="1">
    <citation type="submission" date="2019-08" db="EMBL/GenBank/DDBJ databases">
        <title>Genome sequencing of Paenibacillus faecis DSM 23593(T).</title>
        <authorList>
            <person name="Kook J.-K."/>
            <person name="Park S.-N."/>
            <person name="Lim Y.K."/>
        </authorList>
    </citation>
    <scope>NUCLEOTIDE SEQUENCE [LARGE SCALE GENOMIC DNA]</scope>
    <source>
        <strain evidence="2 3">DSM 23593</strain>
    </source>
</reference>
<dbReference type="RefSeq" id="WP_148453374.1">
    <property type="nucleotide sequence ID" value="NZ_VSDO01000003.1"/>
</dbReference>
<dbReference type="InterPro" id="IPR005561">
    <property type="entry name" value="ANTAR"/>
</dbReference>
<proteinExistence type="predicted"/>
<organism evidence="2 3">
    <name type="scientific">Paenibacillus faecis</name>
    <dbReference type="NCBI Taxonomy" id="862114"/>
    <lineage>
        <taxon>Bacteria</taxon>
        <taxon>Bacillati</taxon>
        <taxon>Bacillota</taxon>
        <taxon>Bacilli</taxon>
        <taxon>Bacillales</taxon>
        <taxon>Paenibacillaceae</taxon>
        <taxon>Paenibacillus</taxon>
    </lineage>
</organism>
<dbReference type="SMART" id="SM01012">
    <property type="entry name" value="ANTAR"/>
    <property type="match status" value="1"/>
</dbReference>
<dbReference type="InterPro" id="IPR036388">
    <property type="entry name" value="WH-like_DNA-bd_sf"/>
</dbReference>
<name>A0A5D0CQ79_9BACL</name>
<dbReference type="SUPFAM" id="SSF52172">
    <property type="entry name" value="CheY-like"/>
    <property type="match status" value="1"/>
</dbReference>
<comment type="caution">
    <text evidence="2">The sequence shown here is derived from an EMBL/GenBank/DDBJ whole genome shotgun (WGS) entry which is preliminary data.</text>
</comment>
<dbReference type="GO" id="GO:0003723">
    <property type="term" value="F:RNA binding"/>
    <property type="evidence" value="ECO:0007669"/>
    <property type="project" value="InterPro"/>
</dbReference>
<accession>A0A5D0CQ79</accession>
<keyword evidence="3" id="KW-1185">Reference proteome</keyword>
<dbReference type="AlphaFoldDB" id="A0A5D0CQ79"/>
<evidence type="ECO:0000259" key="1">
    <source>
        <dbReference type="PROSITE" id="PS50921"/>
    </source>
</evidence>
<feature type="domain" description="ANTAR" evidence="1">
    <location>
        <begin position="132"/>
        <end position="193"/>
    </location>
</feature>
<dbReference type="Pfam" id="PF03861">
    <property type="entry name" value="ANTAR"/>
    <property type="match status" value="1"/>
</dbReference>
<sequence>MRFLLVIRESASLKKYEGPSDASEGDAEPEHLLKRHGYRVSASCQSQDIRKKMQEADAVVLQLPITGIRDWEQRLSRWKPVPLLWWCSAETAASSLEACEEDIPVDGILTPTMSAHELHWALHLGGRHFFERRQWLEERAQLVSRLEERKWIDLAKSILCEINRIPEAEAYDVLRRRAMNERKRIVDIATSIVKAHQQLKT</sequence>